<organism evidence="2 3">
    <name type="scientific">Acacia crassicarpa</name>
    <name type="common">northern wattle</name>
    <dbReference type="NCBI Taxonomy" id="499986"/>
    <lineage>
        <taxon>Eukaryota</taxon>
        <taxon>Viridiplantae</taxon>
        <taxon>Streptophyta</taxon>
        <taxon>Embryophyta</taxon>
        <taxon>Tracheophyta</taxon>
        <taxon>Spermatophyta</taxon>
        <taxon>Magnoliopsida</taxon>
        <taxon>eudicotyledons</taxon>
        <taxon>Gunneridae</taxon>
        <taxon>Pentapetalae</taxon>
        <taxon>rosids</taxon>
        <taxon>fabids</taxon>
        <taxon>Fabales</taxon>
        <taxon>Fabaceae</taxon>
        <taxon>Caesalpinioideae</taxon>
        <taxon>mimosoid clade</taxon>
        <taxon>Acacieae</taxon>
        <taxon>Acacia</taxon>
    </lineage>
</organism>
<keyword evidence="1" id="KW-0472">Membrane</keyword>
<sequence length="113" mass="13244">MEIRRRRLGEVGPIRTPSVVPPSPLAHRHELTDRHASSLHHNKFEITEQHREIRKATFSFSLVRSEHTRLRREVWQYLIIPVQISLSTSSLLFFFHLKLNPFGTRAGITRLSL</sequence>
<evidence type="ECO:0000313" key="3">
    <source>
        <dbReference type="Proteomes" id="UP001293593"/>
    </source>
</evidence>
<keyword evidence="3" id="KW-1185">Reference proteome</keyword>
<dbReference type="Proteomes" id="UP001293593">
    <property type="component" value="Unassembled WGS sequence"/>
</dbReference>
<dbReference type="AlphaFoldDB" id="A0AAE1JTC8"/>
<protein>
    <submittedName>
        <fullName evidence="2">Uncharacterized protein</fullName>
    </submittedName>
</protein>
<keyword evidence="1" id="KW-0812">Transmembrane</keyword>
<gene>
    <name evidence="2" type="ORF">QN277_019200</name>
</gene>
<evidence type="ECO:0000256" key="1">
    <source>
        <dbReference type="SAM" id="Phobius"/>
    </source>
</evidence>
<evidence type="ECO:0000313" key="2">
    <source>
        <dbReference type="EMBL" id="KAK4276231.1"/>
    </source>
</evidence>
<comment type="caution">
    <text evidence="2">The sequence shown here is derived from an EMBL/GenBank/DDBJ whole genome shotgun (WGS) entry which is preliminary data.</text>
</comment>
<dbReference type="EMBL" id="JAWXYG010000004">
    <property type="protein sequence ID" value="KAK4276231.1"/>
    <property type="molecule type" value="Genomic_DNA"/>
</dbReference>
<proteinExistence type="predicted"/>
<name>A0AAE1JTC8_9FABA</name>
<reference evidence="2" key="1">
    <citation type="submission" date="2023-10" db="EMBL/GenBank/DDBJ databases">
        <title>Chromosome-level genome of the transformable northern wattle, Acacia crassicarpa.</title>
        <authorList>
            <person name="Massaro I."/>
            <person name="Sinha N.R."/>
            <person name="Poethig S."/>
            <person name="Leichty A.R."/>
        </authorList>
    </citation>
    <scope>NUCLEOTIDE SEQUENCE</scope>
    <source>
        <strain evidence="2">Acra3RX</strain>
        <tissue evidence="2">Leaf</tissue>
    </source>
</reference>
<keyword evidence="1" id="KW-1133">Transmembrane helix</keyword>
<accession>A0AAE1JTC8</accession>
<feature type="transmembrane region" description="Helical" evidence="1">
    <location>
        <begin position="74"/>
        <end position="95"/>
    </location>
</feature>